<dbReference type="OrthoDB" id="1935234at2759"/>
<evidence type="ECO:0000256" key="1">
    <source>
        <dbReference type="SAM" id="Coils"/>
    </source>
</evidence>
<evidence type="ECO:0000256" key="2">
    <source>
        <dbReference type="SAM" id="MobiDB-lite"/>
    </source>
</evidence>
<proteinExistence type="predicted"/>
<keyword evidence="4" id="KW-1185">Reference proteome</keyword>
<feature type="compositionally biased region" description="Polar residues" evidence="2">
    <location>
        <begin position="124"/>
        <end position="136"/>
    </location>
</feature>
<dbReference type="AlphaFoldDB" id="A0A448XCK6"/>
<gene>
    <name evidence="3" type="ORF">PXEA_LOCUS26896</name>
</gene>
<organism evidence="3 4">
    <name type="scientific">Protopolystoma xenopodis</name>
    <dbReference type="NCBI Taxonomy" id="117903"/>
    <lineage>
        <taxon>Eukaryota</taxon>
        <taxon>Metazoa</taxon>
        <taxon>Spiralia</taxon>
        <taxon>Lophotrochozoa</taxon>
        <taxon>Platyhelminthes</taxon>
        <taxon>Monogenea</taxon>
        <taxon>Polyopisthocotylea</taxon>
        <taxon>Polystomatidea</taxon>
        <taxon>Polystomatidae</taxon>
        <taxon>Protopolystoma</taxon>
    </lineage>
</organism>
<reference evidence="3" key="1">
    <citation type="submission" date="2018-11" db="EMBL/GenBank/DDBJ databases">
        <authorList>
            <consortium name="Pathogen Informatics"/>
        </authorList>
    </citation>
    <scope>NUCLEOTIDE SEQUENCE</scope>
</reference>
<sequence length="136" mass="15580">MTTRMLISMILRSSARHSIVYKGSFVGLIAPNGCQAYEPSGFQCEIGLFEEQQQADDIEDQQAYSIEESKRKSEQDKLLDLAEKKKADTRRRIGELRLKFKRLKEQNDKLPDRIRLHKKAVHQVGNTKSQTQSSGV</sequence>
<feature type="region of interest" description="Disordered" evidence="2">
    <location>
        <begin position="109"/>
        <end position="136"/>
    </location>
</feature>
<accession>A0A448XCK6</accession>
<protein>
    <submittedName>
        <fullName evidence="3">Uncharacterized protein</fullName>
    </submittedName>
</protein>
<evidence type="ECO:0000313" key="3">
    <source>
        <dbReference type="EMBL" id="VEL33456.1"/>
    </source>
</evidence>
<dbReference type="Proteomes" id="UP000784294">
    <property type="component" value="Unassembled WGS sequence"/>
</dbReference>
<feature type="coiled-coil region" evidence="1">
    <location>
        <begin position="79"/>
        <end position="106"/>
    </location>
</feature>
<name>A0A448XCK6_9PLAT</name>
<comment type="caution">
    <text evidence="3">The sequence shown here is derived from an EMBL/GenBank/DDBJ whole genome shotgun (WGS) entry which is preliminary data.</text>
</comment>
<evidence type="ECO:0000313" key="4">
    <source>
        <dbReference type="Proteomes" id="UP000784294"/>
    </source>
</evidence>
<keyword evidence="1" id="KW-0175">Coiled coil</keyword>
<dbReference type="EMBL" id="CAAALY010245799">
    <property type="protein sequence ID" value="VEL33456.1"/>
    <property type="molecule type" value="Genomic_DNA"/>
</dbReference>